<dbReference type="PANTHER" id="PTHR30595">
    <property type="entry name" value="GLPR-RELATED TRANSCRIPTIONAL REPRESSOR"/>
    <property type="match status" value="1"/>
</dbReference>
<reference evidence="2 3" key="1">
    <citation type="journal article" date="2012" name="J. Bacteriol.">
        <title>Draft Genome Sequence of Cecembia lonarensis Strain LW9T, Isolated from Lonar Lake, a Haloalkaline Lake in India.</title>
        <authorList>
            <person name="Shivaji S."/>
            <person name="Ara S."/>
            <person name="Singh A."/>
            <person name="Pinnaka A.K."/>
        </authorList>
    </citation>
    <scope>NUCLEOTIDE SEQUENCE [LARGE SCALE GENOMIC DNA]</scope>
    <source>
        <strain evidence="2 3">LW9</strain>
    </source>
</reference>
<gene>
    <name evidence="2" type="ORF">B879_03384</name>
</gene>
<evidence type="ECO:0000313" key="3">
    <source>
        <dbReference type="Proteomes" id="UP000004478"/>
    </source>
</evidence>
<dbReference type="Pfam" id="PF04326">
    <property type="entry name" value="SLFN_AlbA_2"/>
    <property type="match status" value="1"/>
</dbReference>
<accession>K1LC79</accession>
<proteinExistence type="predicted"/>
<comment type="caution">
    <text evidence="2">The sequence shown here is derived from an EMBL/GenBank/DDBJ whole genome shotgun (WGS) entry which is preliminary data.</text>
</comment>
<dbReference type="AlphaFoldDB" id="K1LC79"/>
<dbReference type="InterPro" id="IPR038461">
    <property type="entry name" value="Schlafen_AlbA_2_dom_sf"/>
</dbReference>
<protein>
    <submittedName>
        <fullName evidence="2">Divergent AAA domain protein</fullName>
    </submittedName>
</protein>
<sequence>MEIKKDMDVIHQLLKDGEGEKLDFKQSINKSSRIAKTLVAFANTEGGKIAVGISDRGKIKGVDPEEEKFMINQANNQFCVPPVFLNFETYEVDYLDGEELEEEIYVLIVNVTKSSRQHSYKNPDGSLSAYIRNKDKTLPV</sequence>
<evidence type="ECO:0000313" key="2">
    <source>
        <dbReference type="EMBL" id="EKB47993.1"/>
    </source>
</evidence>
<name>K1LC79_CECL9</name>
<dbReference type="PANTHER" id="PTHR30595:SF6">
    <property type="entry name" value="SCHLAFEN ALBA-2 DOMAIN-CONTAINING PROTEIN"/>
    <property type="match status" value="1"/>
</dbReference>
<keyword evidence="3" id="KW-1185">Reference proteome</keyword>
<feature type="domain" description="Schlafen AlbA-2" evidence="1">
    <location>
        <begin position="18"/>
        <end position="138"/>
    </location>
</feature>
<dbReference type="Gene3D" id="3.30.950.30">
    <property type="entry name" value="Schlafen, AAA domain"/>
    <property type="match status" value="1"/>
</dbReference>
<organism evidence="2 3">
    <name type="scientific">Cecembia lonarensis (strain CCUG 58316 / KCTC 22772 / LW9)</name>
    <dbReference type="NCBI Taxonomy" id="1225176"/>
    <lineage>
        <taxon>Bacteria</taxon>
        <taxon>Pseudomonadati</taxon>
        <taxon>Bacteroidota</taxon>
        <taxon>Cytophagia</taxon>
        <taxon>Cytophagales</taxon>
        <taxon>Cyclobacteriaceae</taxon>
        <taxon>Cecembia</taxon>
    </lineage>
</organism>
<dbReference type="Proteomes" id="UP000004478">
    <property type="component" value="Unassembled WGS sequence"/>
</dbReference>
<dbReference type="RefSeq" id="WP_009186401.1">
    <property type="nucleotide sequence ID" value="NZ_AMGM01000076.1"/>
</dbReference>
<dbReference type="InterPro" id="IPR007421">
    <property type="entry name" value="Schlafen_AlbA_2_dom"/>
</dbReference>
<dbReference type="OrthoDB" id="9810282at2"/>
<dbReference type="EMBL" id="AMGM01000076">
    <property type="protein sequence ID" value="EKB47993.1"/>
    <property type="molecule type" value="Genomic_DNA"/>
</dbReference>
<evidence type="ECO:0000259" key="1">
    <source>
        <dbReference type="Pfam" id="PF04326"/>
    </source>
</evidence>